<keyword evidence="2" id="KW-0732">Signal</keyword>
<dbReference type="InterPro" id="IPR027843">
    <property type="entry name" value="DUF4440"/>
</dbReference>
<dbReference type="AlphaFoldDB" id="A0A517YNF6"/>
<feature type="signal peptide" evidence="2">
    <location>
        <begin position="1"/>
        <end position="27"/>
    </location>
</feature>
<name>A0A517YNF6_9BACT</name>
<organism evidence="4 5">
    <name type="scientific">Anatilimnocola aggregata</name>
    <dbReference type="NCBI Taxonomy" id="2528021"/>
    <lineage>
        <taxon>Bacteria</taxon>
        <taxon>Pseudomonadati</taxon>
        <taxon>Planctomycetota</taxon>
        <taxon>Planctomycetia</taxon>
        <taxon>Pirellulales</taxon>
        <taxon>Pirellulaceae</taxon>
        <taxon>Anatilimnocola</taxon>
    </lineage>
</organism>
<dbReference type="Proteomes" id="UP000315017">
    <property type="component" value="Chromosome"/>
</dbReference>
<dbReference type="OrthoDB" id="263788at2"/>
<dbReference type="EMBL" id="CP036274">
    <property type="protein sequence ID" value="QDU31755.1"/>
    <property type="molecule type" value="Genomic_DNA"/>
</dbReference>
<dbReference type="InterPro" id="IPR032710">
    <property type="entry name" value="NTF2-like_dom_sf"/>
</dbReference>
<reference evidence="4 5" key="1">
    <citation type="submission" date="2019-02" db="EMBL/GenBank/DDBJ databases">
        <title>Deep-cultivation of Planctomycetes and their phenomic and genomic characterization uncovers novel biology.</title>
        <authorList>
            <person name="Wiegand S."/>
            <person name="Jogler M."/>
            <person name="Boedeker C."/>
            <person name="Pinto D."/>
            <person name="Vollmers J."/>
            <person name="Rivas-Marin E."/>
            <person name="Kohn T."/>
            <person name="Peeters S.H."/>
            <person name="Heuer A."/>
            <person name="Rast P."/>
            <person name="Oberbeckmann S."/>
            <person name="Bunk B."/>
            <person name="Jeske O."/>
            <person name="Meyerdierks A."/>
            <person name="Storesund J.E."/>
            <person name="Kallscheuer N."/>
            <person name="Luecker S."/>
            <person name="Lage O.M."/>
            <person name="Pohl T."/>
            <person name="Merkel B.J."/>
            <person name="Hornburger P."/>
            <person name="Mueller R.-W."/>
            <person name="Bruemmer F."/>
            <person name="Labrenz M."/>
            <person name="Spormann A.M."/>
            <person name="Op den Camp H."/>
            <person name="Overmann J."/>
            <person name="Amann R."/>
            <person name="Jetten M.S.M."/>
            <person name="Mascher T."/>
            <person name="Medema M.H."/>
            <person name="Devos D.P."/>
            <person name="Kaster A.-K."/>
            <person name="Ovreas L."/>
            <person name="Rohde M."/>
            <person name="Galperin M.Y."/>
            <person name="Jogler C."/>
        </authorList>
    </citation>
    <scope>NUCLEOTIDE SEQUENCE [LARGE SCALE GENOMIC DNA]</scope>
    <source>
        <strain evidence="4 5">ETA_A8</strain>
    </source>
</reference>
<dbReference type="Gene3D" id="3.10.450.50">
    <property type="match status" value="1"/>
</dbReference>
<dbReference type="KEGG" id="aagg:ETAA8_69150"/>
<evidence type="ECO:0000256" key="1">
    <source>
        <dbReference type="SAM" id="MobiDB-lite"/>
    </source>
</evidence>
<feature type="chain" id="PRO_5021741720" evidence="2">
    <location>
        <begin position="28"/>
        <end position="322"/>
    </location>
</feature>
<evidence type="ECO:0000256" key="2">
    <source>
        <dbReference type="SAM" id="SignalP"/>
    </source>
</evidence>
<dbReference type="NCBIfam" id="TIGR02246">
    <property type="entry name" value="SgcJ/EcaC family oxidoreductase"/>
    <property type="match status" value="1"/>
</dbReference>
<evidence type="ECO:0000259" key="3">
    <source>
        <dbReference type="Pfam" id="PF14534"/>
    </source>
</evidence>
<protein>
    <submittedName>
        <fullName evidence="4">SnoaL-like domain protein</fullName>
    </submittedName>
</protein>
<feature type="region of interest" description="Disordered" evidence="1">
    <location>
        <begin position="298"/>
        <end position="322"/>
    </location>
</feature>
<feature type="domain" description="DUF4440" evidence="3">
    <location>
        <begin position="38"/>
        <end position="141"/>
    </location>
</feature>
<proteinExistence type="predicted"/>
<dbReference type="Pfam" id="PF14534">
    <property type="entry name" value="DUF4440"/>
    <property type="match status" value="1"/>
</dbReference>
<keyword evidence="5" id="KW-1185">Reference proteome</keyword>
<dbReference type="SUPFAM" id="SSF54427">
    <property type="entry name" value="NTF2-like"/>
    <property type="match status" value="1"/>
</dbReference>
<evidence type="ECO:0000313" key="5">
    <source>
        <dbReference type="Proteomes" id="UP000315017"/>
    </source>
</evidence>
<dbReference type="RefSeq" id="WP_145099414.1">
    <property type="nucleotide sequence ID" value="NZ_CP036274.1"/>
</dbReference>
<sequence precursor="true">MARFFSALLSCFTLCWCLAGSVCLSLAAEADAEVKSEAEAFVKAFNQGKAEAVVELFAPEAELIDENGNLYKGKEELQKLFSGYFAKFPGATLVLDVESIRLIGSDLSMEDGTRYLSSKDEGKAQVRYATVRTKKDGKWRIASVREFYDEPAPTNSQRLAALDWLVGDWASEDSDVVVKMSYRWTDDKNFIEGSFRATRGGEEVMKSTQRIGWDPVAGKVRSWLFDADGGFSEGSWTNLEDAWVIKSQATMPDGTTGSATITILPKGKNQFTMRGTDRLIGDGRGDDFDITVVRAPPAPKSAAVPNGASAPPAIRNSIAPTR</sequence>
<gene>
    <name evidence="4" type="ORF">ETAA8_69150</name>
</gene>
<dbReference type="InterPro" id="IPR011944">
    <property type="entry name" value="Steroid_delta5-4_isomerase"/>
</dbReference>
<accession>A0A517YNF6</accession>
<evidence type="ECO:0000313" key="4">
    <source>
        <dbReference type="EMBL" id="QDU31755.1"/>
    </source>
</evidence>